<evidence type="ECO:0008006" key="4">
    <source>
        <dbReference type="Google" id="ProtNLM"/>
    </source>
</evidence>
<dbReference type="AlphaFoldDB" id="A0A8J3K572"/>
<evidence type="ECO:0000313" key="3">
    <source>
        <dbReference type="Proteomes" id="UP000659904"/>
    </source>
</evidence>
<evidence type="ECO:0000256" key="1">
    <source>
        <dbReference type="SAM" id="MobiDB-lite"/>
    </source>
</evidence>
<dbReference type="Proteomes" id="UP000659904">
    <property type="component" value="Unassembled WGS sequence"/>
</dbReference>
<dbReference type="Gene3D" id="3.30.70.1230">
    <property type="entry name" value="Nucleotide cyclase"/>
    <property type="match status" value="1"/>
</dbReference>
<keyword evidence="3" id="KW-1185">Reference proteome</keyword>
<sequence length="302" mass="32448">MSPAVRQLCLFADIEGYSRHRAPEQVEAQHRLLQVMWYACSTAGVRIHPSHRQDQGDGQLLLLQPGVDEATVIAGLITGLRDALYEVNRNIGWGRLRLRAALSQGAIQVGATGYIGVAVVAASRLLDSPDLRTALAKSRHTDLALIVTDDLYQDVIRQGHSGLDAARFQRVQVANRKKAFRATGWVHVAPPPAENPNVLLPHIERDGRPWRTGMLGVAVTGGAGLLVGGAVAGYELGAFDGDPLPAVADHHGALGQDLYGYDPDGFDDVDGLPEVPHHPDAGWGDPGGWDDGHHDSWSADHI</sequence>
<reference evidence="2 3" key="1">
    <citation type="submission" date="2021-01" db="EMBL/GenBank/DDBJ databases">
        <title>Whole genome shotgun sequence of Catellatospora citrea NBRC 14495.</title>
        <authorList>
            <person name="Komaki H."/>
            <person name="Tamura T."/>
        </authorList>
    </citation>
    <scope>NUCLEOTIDE SEQUENCE [LARGE SCALE GENOMIC DNA]</scope>
    <source>
        <strain evidence="2 3">NBRC 14495</strain>
    </source>
</reference>
<proteinExistence type="predicted"/>
<evidence type="ECO:0000313" key="2">
    <source>
        <dbReference type="EMBL" id="GIF96647.1"/>
    </source>
</evidence>
<name>A0A8J3K572_9ACTN</name>
<feature type="region of interest" description="Disordered" evidence="1">
    <location>
        <begin position="265"/>
        <end position="302"/>
    </location>
</feature>
<feature type="compositionally biased region" description="Basic and acidic residues" evidence="1">
    <location>
        <begin position="290"/>
        <end position="302"/>
    </location>
</feature>
<dbReference type="SUPFAM" id="SSF55073">
    <property type="entry name" value="Nucleotide cyclase"/>
    <property type="match status" value="1"/>
</dbReference>
<gene>
    <name evidence="2" type="ORF">Cci01nite_17410</name>
</gene>
<organism evidence="2 3">
    <name type="scientific">Catellatospora citrea</name>
    <dbReference type="NCBI Taxonomy" id="53366"/>
    <lineage>
        <taxon>Bacteria</taxon>
        <taxon>Bacillati</taxon>
        <taxon>Actinomycetota</taxon>
        <taxon>Actinomycetes</taxon>
        <taxon>Micromonosporales</taxon>
        <taxon>Micromonosporaceae</taxon>
        <taxon>Catellatospora</taxon>
    </lineage>
</organism>
<protein>
    <recommendedName>
        <fullName evidence="4">Class 3 adenylate cyclase</fullName>
    </recommendedName>
</protein>
<dbReference type="RefSeq" id="WP_120319587.1">
    <property type="nucleotide sequence ID" value="NZ_BONH01000005.1"/>
</dbReference>
<accession>A0A8J3K572</accession>
<dbReference type="InterPro" id="IPR029787">
    <property type="entry name" value="Nucleotide_cyclase"/>
</dbReference>
<comment type="caution">
    <text evidence="2">The sequence shown here is derived from an EMBL/GenBank/DDBJ whole genome shotgun (WGS) entry which is preliminary data.</text>
</comment>
<dbReference type="EMBL" id="BONH01000005">
    <property type="protein sequence ID" value="GIF96647.1"/>
    <property type="molecule type" value="Genomic_DNA"/>
</dbReference>